<proteinExistence type="predicted"/>
<evidence type="ECO:0008006" key="3">
    <source>
        <dbReference type="Google" id="ProtNLM"/>
    </source>
</evidence>
<evidence type="ECO:0000313" key="2">
    <source>
        <dbReference type="Proteomes" id="UP000324897"/>
    </source>
</evidence>
<organism evidence="1 2">
    <name type="scientific">Eragrostis curvula</name>
    <name type="common">weeping love grass</name>
    <dbReference type="NCBI Taxonomy" id="38414"/>
    <lineage>
        <taxon>Eukaryota</taxon>
        <taxon>Viridiplantae</taxon>
        <taxon>Streptophyta</taxon>
        <taxon>Embryophyta</taxon>
        <taxon>Tracheophyta</taxon>
        <taxon>Spermatophyta</taxon>
        <taxon>Magnoliopsida</taxon>
        <taxon>Liliopsida</taxon>
        <taxon>Poales</taxon>
        <taxon>Poaceae</taxon>
        <taxon>PACMAD clade</taxon>
        <taxon>Chloridoideae</taxon>
        <taxon>Eragrostideae</taxon>
        <taxon>Eragrostidinae</taxon>
        <taxon>Eragrostis</taxon>
    </lineage>
</organism>
<protein>
    <recommendedName>
        <fullName evidence="3">Rx N-terminal domain-containing protein</fullName>
    </recommendedName>
</protein>
<dbReference type="OrthoDB" id="695051at2759"/>
<dbReference type="PANTHER" id="PTHR33377">
    <property type="entry name" value="OS10G0134700 PROTEIN-RELATED"/>
    <property type="match status" value="1"/>
</dbReference>
<dbReference type="Gramene" id="TVU40819">
    <property type="protein sequence ID" value="TVU40819"/>
    <property type="gene ID" value="EJB05_14298"/>
</dbReference>
<dbReference type="AlphaFoldDB" id="A0A5J9VX56"/>
<name>A0A5J9VX56_9POAL</name>
<keyword evidence="2" id="KW-1185">Reference proteome</keyword>
<dbReference type="Proteomes" id="UP000324897">
    <property type="component" value="Chromosome 4"/>
</dbReference>
<dbReference type="EMBL" id="RWGY01000007">
    <property type="protein sequence ID" value="TVU40819.1"/>
    <property type="molecule type" value="Genomic_DNA"/>
</dbReference>
<dbReference type="PANTHER" id="PTHR33377:SF67">
    <property type="match status" value="1"/>
</dbReference>
<sequence length="132" mass="15048">MAEMVGTALAQEVVSRAVSFVLGNIEKASQDHKAHKAERLEIAVSELEFALERTGKLPITDLSLLHRRKMFKRAYIEGTGLLNKHKQKLCKARLNTDNVRRIEWFADHACRGVETVLEYCFEDHKLRGSQVT</sequence>
<feature type="non-terminal residue" evidence="1">
    <location>
        <position position="1"/>
    </location>
</feature>
<gene>
    <name evidence="1" type="ORF">EJB05_14298</name>
</gene>
<accession>A0A5J9VX56</accession>
<evidence type="ECO:0000313" key="1">
    <source>
        <dbReference type="EMBL" id="TVU40819.1"/>
    </source>
</evidence>
<reference evidence="1 2" key="1">
    <citation type="journal article" date="2019" name="Sci. Rep.">
        <title>A high-quality genome of Eragrostis curvula grass provides insights into Poaceae evolution and supports new strategies to enhance forage quality.</title>
        <authorList>
            <person name="Carballo J."/>
            <person name="Santos B.A.C.M."/>
            <person name="Zappacosta D."/>
            <person name="Garbus I."/>
            <person name="Selva J.P."/>
            <person name="Gallo C.A."/>
            <person name="Diaz A."/>
            <person name="Albertini E."/>
            <person name="Caccamo M."/>
            <person name="Echenique V."/>
        </authorList>
    </citation>
    <scope>NUCLEOTIDE SEQUENCE [LARGE SCALE GENOMIC DNA]</scope>
    <source>
        <strain evidence="2">cv. Victoria</strain>
        <tissue evidence="1">Leaf</tissue>
    </source>
</reference>
<comment type="caution">
    <text evidence="1">The sequence shown here is derived from an EMBL/GenBank/DDBJ whole genome shotgun (WGS) entry which is preliminary data.</text>
</comment>